<evidence type="ECO:0000313" key="1">
    <source>
        <dbReference type="EMBL" id="KAL0944851.1"/>
    </source>
</evidence>
<gene>
    <name evidence="1" type="ORF">CTRU02_202738</name>
</gene>
<name>A0ACC3ZL79_COLTU</name>
<comment type="caution">
    <text evidence="1">The sequence shown here is derived from an EMBL/GenBank/DDBJ whole genome shotgun (WGS) entry which is preliminary data.</text>
</comment>
<dbReference type="Proteomes" id="UP000805649">
    <property type="component" value="Unassembled WGS sequence"/>
</dbReference>
<reference evidence="1 2" key="1">
    <citation type="journal article" date="2020" name="Phytopathology">
        <title>Genome Sequence Resources of Colletotrichum truncatum, C. plurivorum, C. musicola, and C. sojae: Four Species Pathogenic to Soybean (Glycine max).</title>
        <authorList>
            <person name="Rogerio F."/>
            <person name="Boufleur T.R."/>
            <person name="Ciampi-Guillardi M."/>
            <person name="Sukno S.A."/>
            <person name="Thon M.R."/>
            <person name="Massola Junior N.S."/>
            <person name="Baroncelli R."/>
        </authorList>
    </citation>
    <scope>NUCLEOTIDE SEQUENCE [LARGE SCALE GENOMIC DNA]</scope>
    <source>
        <strain evidence="1 2">CMES1059</strain>
    </source>
</reference>
<protein>
    <submittedName>
        <fullName evidence="1">Uncharacterized protein</fullName>
    </submittedName>
</protein>
<sequence length="600" mass="66961">MRKIIVIAVALAAYINAALIPTSVSGSLPAPTDLSREVTFTASNGSDVVFNVGTGFGIVNDLRNAPSHLAKHIKIVPVDGFAELCTVRATRRAGSGMPRRDDCQALHDYLKNYGALIYFEDHDADLARWAEIFWVGTCAFRTQTYSRNLVYSSADITRFLERSLSRDTWTVDGRMSASGEADCAVVDGGVGQAAMFWRLQERAAPQTSAAHNAIEAREPKAIPPLVVDTLEMVPRDTSAYVLNSTIQNFNDSGLLVNQTVAKRFIIDTDGDMTGPYCDPIWLSSSWDELNVPRRSDCEQLFEFVKSNKASVEFKDRDLDFWAKFAAHGTCGVMFKTTKAKMTVTNRDMAGFLDKALRWESTNTADGGTKAKMGVKCSIGGSQEKWVGEFRLFWRNPSLPIGQLDRRELETLPRLTADSPEPITPADDDEGIHWIDYEATTQDGKNVTFQVNAKGLSTSPTKLASRVEYVKTPLGPSKRCNSNTLWMGGAHRDSATVEDCKHLRDFIGAQRMYWQFSEEEVRNGRRDPVQVTPIAKYETCHFGYGPRQFVNIGNMDIERLLDGAIEYLDNTHGRMRGWGYLGCDFEEQFGSKADGYWRIYP</sequence>
<evidence type="ECO:0000313" key="2">
    <source>
        <dbReference type="Proteomes" id="UP000805649"/>
    </source>
</evidence>
<dbReference type="EMBL" id="VUJX02000001">
    <property type="protein sequence ID" value="KAL0944851.1"/>
    <property type="molecule type" value="Genomic_DNA"/>
</dbReference>
<accession>A0ACC3ZL79</accession>
<proteinExistence type="predicted"/>
<keyword evidence="2" id="KW-1185">Reference proteome</keyword>
<organism evidence="1 2">
    <name type="scientific">Colletotrichum truncatum</name>
    <name type="common">Anthracnose fungus</name>
    <name type="synonym">Colletotrichum capsici</name>
    <dbReference type="NCBI Taxonomy" id="5467"/>
    <lineage>
        <taxon>Eukaryota</taxon>
        <taxon>Fungi</taxon>
        <taxon>Dikarya</taxon>
        <taxon>Ascomycota</taxon>
        <taxon>Pezizomycotina</taxon>
        <taxon>Sordariomycetes</taxon>
        <taxon>Hypocreomycetidae</taxon>
        <taxon>Glomerellales</taxon>
        <taxon>Glomerellaceae</taxon>
        <taxon>Colletotrichum</taxon>
        <taxon>Colletotrichum truncatum species complex</taxon>
    </lineage>
</organism>